<feature type="compositionally biased region" description="Basic and acidic residues" evidence="1">
    <location>
        <begin position="1"/>
        <end position="17"/>
    </location>
</feature>
<protein>
    <recommendedName>
        <fullName evidence="2">SPOR domain-containing protein</fullName>
    </recommendedName>
</protein>
<evidence type="ECO:0000256" key="1">
    <source>
        <dbReference type="SAM" id="MobiDB-lite"/>
    </source>
</evidence>
<evidence type="ECO:0000259" key="2">
    <source>
        <dbReference type="PROSITE" id="PS51724"/>
    </source>
</evidence>
<dbReference type="Pfam" id="PF05036">
    <property type="entry name" value="SPOR"/>
    <property type="match status" value="1"/>
</dbReference>
<feature type="region of interest" description="Disordered" evidence="1">
    <location>
        <begin position="63"/>
        <end position="149"/>
    </location>
</feature>
<proteinExistence type="predicted"/>
<reference evidence="3 4" key="1">
    <citation type="submission" date="2024-10" db="EMBL/GenBank/DDBJ databases">
        <title>Isolation, draft genome sequencing and identification of Phyllobacterium sp. NSA23, isolated from leaf soil.</title>
        <authorList>
            <person name="Akita H."/>
        </authorList>
    </citation>
    <scope>NUCLEOTIDE SEQUENCE [LARGE SCALE GENOMIC DNA]</scope>
    <source>
        <strain evidence="3 4">NSA23</strain>
    </source>
</reference>
<dbReference type="Proteomes" id="UP001628091">
    <property type="component" value="Unassembled WGS sequence"/>
</dbReference>
<sequence length="873" mass="90807">MTDSNFKYRDHGGRPSQEDDPLMELSRIIGFDEPVKEAAPQEAADDLSFDLEQELIGGLEAELYSEQPAETRPEAEARYQPATHHGWTVPRQLAGAEAFSEPSQAAGEDFDFSTSLENELALSIDGTDAEDPEEFSLDDAFDPVSADDSGAYAVTSAPALDPDGYSDDQVAARDDAGYDPTIYEPAHDPADDRPAMNYVAAPSLEEELEMLLVGDDGGQNLSQEPAPHYAAVQPQPAAARYPYYPAQLYSASPTGSHEARPAAQAVAYAEPAYAAAASGYEAPVAEAAPNAWDGEEPQLDEDFFGAEDDGQYAEAEADDAPEAAIAQLAPADVYSGHSGYRIGSAGPAPDVETVTVSESKVDQTDALDLPEVEYEPEPASNSGLNALENEFAEVFASIEVEDQPAQPEVRTSADSAFEDIFNDAYAAYGAQPAQQTDSSAYATGTAAAAIGGYMASQARSQAAYQPAAKTGPSGTPNDYYNHWANAGQGAEDFAYDPQAEDDLDIPTAAHEQQPARSRRGLVLASVAGAALLIGALGYYGLSSGGGDGAPVVIQADNQPVKVQPENPGGNTVPNQDKAVYDRVAGVAPEAPEQKALVSNEEKPIDIGMAEDDDGSLGDEDTSVNDRLEPSSVEAAISDGSESKPAIVPRRVQTMIVRPDGTIVAPEPEPAVPASSDVAMPQARPAGTEVAALNSAAALPVANDDAGATEPTQTSGIPVQGTSANAAPATNAPARVVETQTITPNDVPAKPRNVPVVPSRPAQQPVTIVDSTPAAQNTQVASAANAAGTAAASAGGYAIQIASQPSAEAAQQSYANLARRYANIIGGHGVDIRRAEIAGKGTYYRVRINAGSKSDAVDLCTRYKAAGGSCFVTQ</sequence>
<accession>A0ABQ0GZ86</accession>
<evidence type="ECO:0000313" key="4">
    <source>
        <dbReference type="Proteomes" id="UP001628091"/>
    </source>
</evidence>
<dbReference type="InterPro" id="IPR036680">
    <property type="entry name" value="SPOR-like_sf"/>
</dbReference>
<organism evidence="3 4">
    <name type="scientific">Phyllobacterium phragmitis</name>
    <dbReference type="NCBI Taxonomy" id="2670329"/>
    <lineage>
        <taxon>Bacteria</taxon>
        <taxon>Pseudomonadati</taxon>
        <taxon>Pseudomonadota</taxon>
        <taxon>Alphaproteobacteria</taxon>
        <taxon>Hyphomicrobiales</taxon>
        <taxon>Phyllobacteriaceae</taxon>
        <taxon>Phyllobacterium</taxon>
    </lineage>
</organism>
<gene>
    <name evidence="3" type="ORF">PPNSA23_18960</name>
</gene>
<name>A0ABQ0GZ86_9HYPH</name>
<comment type="caution">
    <text evidence="3">The sequence shown here is derived from an EMBL/GenBank/DDBJ whole genome shotgun (WGS) entry which is preliminary data.</text>
</comment>
<evidence type="ECO:0000313" key="3">
    <source>
        <dbReference type="EMBL" id="GAB1581953.1"/>
    </source>
</evidence>
<dbReference type="EMBL" id="BAAFZP010000001">
    <property type="protein sequence ID" value="GAB1581953.1"/>
    <property type="molecule type" value="Genomic_DNA"/>
</dbReference>
<dbReference type="PROSITE" id="PS51724">
    <property type="entry name" value="SPOR"/>
    <property type="match status" value="1"/>
</dbReference>
<dbReference type="InterPro" id="IPR007730">
    <property type="entry name" value="SPOR-like_dom"/>
</dbReference>
<feature type="compositionally biased region" description="Acidic residues" evidence="1">
    <location>
        <begin position="127"/>
        <end position="141"/>
    </location>
</feature>
<feature type="region of interest" description="Disordered" evidence="1">
    <location>
        <begin position="1"/>
        <end position="23"/>
    </location>
</feature>
<dbReference type="RefSeq" id="WP_407864688.1">
    <property type="nucleotide sequence ID" value="NZ_BAAFZP010000001.1"/>
</dbReference>
<feature type="domain" description="SPOR" evidence="2">
    <location>
        <begin position="790"/>
        <end position="873"/>
    </location>
</feature>
<dbReference type="Gene3D" id="3.30.70.1070">
    <property type="entry name" value="Sporulation related repeat"/>
    <property type="match status" value="1"/>
</dbReference>
<keyword evidence="4" id="KW-1185">Reference proteome</keyword>